<dbReference type="GO" id="GO:0031398">
    <property type="term" value="P:positive regulation of protein ubiquitination"/>
    <property type="evidence" value="ECO:0007669"/>
    <property type="project" value="TreeGrafter"/>
</dbReference>
<reference evidence="3" key="1">
    <citation type="journal article" date="2023" name="G3 (Bethesda)">
        <title>Whole genome assembly and annotation of the endangered Caribbean coral Acropora cervicornis.</title>
        <authorList>
            <person name="Selwyn J.D."/>
            <person name="Vollmer S.V."/>
        </authorList>
    </citation>
    <scope>NUCLEOTIDE SEQUENCE</scope>
    <source>
        <strain evidence="3">K2</strain>
    </source>
</reference>
<dbReference type="Gene3D" id="1.20.1280.50">
    <property type="match status" value="1"/>
</dbReference>
<accession>A0AAD9V3Z0</accession>
<dbReference type="Pfam" id="PF25372">
    <property type="entry name" value="DUF7885"/>
    <property type="match status" value="1"/>
</dbReference>
<protein>
    <submittedName>
        <fullName evidence="3">F-box/LRR-repeat protein 2</fullName>
    </submittedName>
</protein>
<evidence type="ECO:0000256" key="1">
    <source>
        <dbReference type="ARBA" id="ARBA00022786"/>
    </source>
</evidence>
<evidence type="ECO:0000259" key="2">
    <source>
        <dbReference type="PROSITE" id="PS50181"/>
    </source>
</evidence>
<dbReference type="Gene3D" id="3.80.10.10">
    <property type="entry name" value="Ribonuclease Inhibitor"/>
    <property type="match status" value="1"/>
</dbReference>
<dbReference type="SUPFAM" id="SSF52047">
    <property type="entry name" value="RNI-like"/>
    <property type="match status" value="1"/>
</dbReference>
<dbReference type="InterPro" id="IPR001810">
    <property type="entry name" value="F-box_dom"/>
</dbReference>
<keyword evidence="4" id="KW-1185">Reference proteome</keyword>
<reference evidence="3" key="2">
    <citation type="journal article" date="2023" name="Science">
        <title>Genomic signatures of disease resistance in endangered staghorn corals.</title>
        <authorList>
            <person name="Vollmer S.V."/>
            <person name="Selwyn J.D."/>
            <person name="Despard B.A."/>
            <person name="Roesel C.L."/>
        </authorList>
    </citation>
    <scope>NUCLEOTIDE SEQUENCE</scope>
    <source>
        <strain evidence="3">K2</strain>
    </source>
</reference>
<keyword evidence="1" id="KW-0833">Ubl conjugation pathway</keyword>
<dbReference type="SMART" id="SM00367">
    <property type="entry name" value="LRR_CC"/>
    <property type="match status" value="5"/>
</dbReference>
<feature type="domain" description="F-box" evidence="2">
    <location>
        <begin position="1"/>
        <end position="46"/>
    </location>
</feature>
<dbReference type="InterPro" id="IPR032675">
    <property type="entry name" value="LRR_dom_sf"/>
</dbReference>
<dbReference type="Pfam" id="PF12937">
    <property type="entry name" value="F-box-like"/>
    <property type="match status" value="1"/>
</dbReference>
<comment type="caution">
    <text evidence="3">The sequence shown here is derived from an EMBL/GenBank/DDBJ whole genome shotgun (WGS) entry which is preliminary data.</text>
</comment>
<dbReference type="SUPFAM" id="SSF81383">
    <property type="entry name" value="F-box domain"/>
    <property type="match status" value="1"/>
</dbReference>
<dbReference type="Proteomes" id="UP001249851">
    <property type="component" value="Unassembled WGS sequence"/>
</dbReference>
<name>A0AAD9V3Z0_ACRCE</name>
<dbReference type="InterPro" id="IPR057207">
    <property type="entry name" value="FBXL15_LRR"/>
</dbReference>
<gene>
    <name evidence="3" type="ORF">P5673_017258</name>
</gene>
<dbReference type="InterPro" id="IPR006553">
    <property type="entry name" value="Leu-rich_rpt_Cys-con_subtyp"/>
</dbReference>
<dbReference type="SMART" id="SM00256">
    <property type="entry name" value="FBOX"/>
    <property type="match status" value="1"/>
</dbReference>
<evidence type="ECO:0000313" key="4">
    <source>
        <dbReference type="Proteomes" id="UP001249851"/>
    </source>
</evidence>
<dbReference type="PANTHER" id="PTHR20933">
    <property type="entry name" value="F-BOX ONLY PROTEIN 33"/>
    <property type="match status" value="1"/>
</dbReference>
<dbReference type="PANTHER" id="PTHR20933:SF4">
    <property type="entry name" value="F-BOX INVOLVED IN POLYQ PATHOGENESIS, ISOFORM A"/>
    <property type="match status" value="1"/>
</dbReference>
<dbReference type="AlphaFoldDB" id="A0AAD9V3Z0"/>
<proteinExistence type="predicted"/>
<dbReference type="PROSITE" id="PS50181">
    <property type="entry name" value="FBOX"/>
    <property type="match status" value="1"/>
</dbReference>
<organism evidence="3 4">
    <name type="scientific">Acropora cervicornis</name>
    <name type="common">Staghorn coral</name>
    <dbReference type="NCBI Taxonomy" id="6130"/>
    <lineage>
        <taxon>Eukaryota</taxon>
        <taxon>Metazoa</taxon>
        <taxon>Cnidaria</taxon>
        <taxon>Anthozoa</taxon>
        <taxon>Hexacorallia</taxon>
        <taxon>Scleractinia</taxon>
        <taxon>Astrocoeniina</taxon>
        <taxon>Acroporidae</taxon>
        <taxon>Acropora</taxon>
    </lineage>
</organism>
<sequence>MHIQEFPDTLMLVIFSFLRETDLCRVAQTCKCWRSIAYDSSLWKSVNLKQFHKLNEICLLKLIRCRMVPLLYKLNLGGFTLSPRVFNTLVKHCPRLRVLCLESATFVEEFKVKASIGSVLLWWFVRGSESFPDNLTKLDIRHSSGHTTAFRLISLCLHSLQCLGLSDPFFESFPSSQELRPVFASLQAVAILEFSYCSLLTDQIVLCIAANCRNLTSLCLRRCNNIEGESLPSLIDNCSSLTSLVLDGTSVTDDAVKAVHWERSRVTEVDLSWCRHLTQDGLTSMLPNCRYLRYLRLCCCGYGHAITDAVLYAMIQNSSSLEVMDLSYSSEVTNTALGRFVASCPSLIYLRVYHCQLLTSALMNLIPSESKVFVVANFFTVQRGGLVTSVGSDRPWALWSAPVNYSRTVSLDQSLQQD</sequence>
<dbReference type="InterPro" id="IPR036047">
    <property type="entry name" value="F-box-like_dom_sf"/>
</dbReference>
<evidence type="ECO:0000313" key="3">
    <source>
        <dbReference type="EMBL" id="KAK2560267.1"/>
    </source>
</evidence>
<dbReference type="EMBL" id="JARQWQ010000037">
    <property type="protein sequence ID" value="KAK2560267.1"/>
    <property type="molecule type" value="Genomic_DNA"/>
</dbReference>